<dbReference type="Proteomes" id="UP000054870">
    <property type="component" value="Unassembled WGS sequence"/>
</dbReference>
<evidence type="ECO:0000313" key="6">
    <source>
        <dbReference type="Proteomes" id="UP000054870"/>
    </source>
</evidence>
<dbReference type="CDD" id="cd07377">
    <property type="entry name" value="WHTH_GntR"/>
    <property type="match status" value="1"/>
</dbReference>
<keyword evidence="1" id="KW-0805">Transcription regulation</keyword>
<feature type="domain" description="HTH gntR-type" evidence="4">
    <location>
        <begin position="16"/>
        <end position="84"/>
    </location>
</feature>
<evidence type="ECO:0000259" key="4">
    <source>
        <dbReference type="PROSITE" id="PS50949"/>
    </source>
</evidence>
<accession>A0A158DFW9</accession>
<comment type="caution">
    <text evidence="5">The sequence shown here is derived from an EMBL/GenBank/DDBJ whole genome shotgun (WGS) entry which is preliminary data.</text>
</comment>
<gene>
    <name evidence="5" type="ORF">AWB75_06665</name>
</gene>
<dbReference type="Gene3D" id="3.40.1410.10">
    <property type="entry name" value="Chorismate lyase-like"/>
    <property type="match status" value="1"/>
</dbReference>
<dbReference type="InterPro" id="IPR000524">
    <property type="entry name" value="Tscrpt_reg_HTH_GntR"/>
</dbReference>
<dbReference type="InterPro" id="IPR036390">
    <property type="entry name" value="WH_DNA-bd_sf"/>
</dbReference>
<dbReference type="InterPro" id="IPR011663">
    <property type="entry name" value="UTRA"/>
</dbReference>
<dbReference type="AlphaFoldDB" id="A0A158DFW9"/>
<dbReference type="InterPro" id="IPR036388">
    <property type="entry name" value="WH-like_DNA-bd_sf"/>
</dbReference>
<name>A0A158DFW9_9BURK</name>
<dbReference type="PANTHER" id="PTHR44846">
    <property type="entry name" value="MANNOSYL-D-GLYCERATE TRANSPORT/METABOLISM SYSTEM REPRESSOR MNGR-RELATED"/>
    <property type="match status" value="1"/>
</dbReference>
<dbReference type="InterPro" id="IPR028978">
    <property type="entry name" value="Chorismate_lyase_/UTRA_dom_sf"/>
</dbReference>
<dbReference type="InterPro" id="IPR050679">
    <property type="entry name" value="Bact_HTH_transcr_reg"/>
</dbReference>
<keyword evidence="3" id="KW-0804">Transcription</keyword>
<keyword evidence="2" id="KW-0238">DNA-binding</keyword>
<organism evidence="5 6">
    <name type="scientific">Caballeronia catudaia</name>
    <dbReference type="NCBI Taxonomy" id="1777136"/>
    <lineage>
        <taxon>Bacteria</taxon>
        <taxon>Pseudomonadati</taxon>
        <taxon>Pseudomonadota</taxon>
        <taxon>Betaproteobacteria</taxon>
        <taxon>Burkholderiales</taxon>
        <taxon>Burkholderiaceae</taxon>
        <taxon>Caballeronia</taxon>
    </lineage>
</organism>
<keyword evidence="6" id="KW-1185">Reference proteome</keyword>
<reference evidence="5" key="1">
    <citation type="submission" date="2016-01" db="EMBL/GenBank/DDBJ databases">
        <authorList>
            <person name="Peeters C."/>
        </authorList>
    </citation>
    <scope>NUCLEOTIDE SEQUENCE [LARGE SCALE GENOMIC DNA]</scope>
    <source>
        <strain evidence="5">LMG 29318</strain>
    </source>
</reference>
<evidence type="ECO:0000256" key="3">
    <source>
        <dbReference type="ARBA" id="ARBA00023163"/>
    </source>
</evidence>
<dbReference type="GO" id="GO:0003700">
    <property type="term" value="F:DNA-binding transcription factor activity"/>
    <property type="evidence" value="ECO:0007669"/>
    <property type="project" value="InterPro"/>
</dbReference>
<sequence>MTMNSVSLPAQADLRLPRYQLIRDDIVRRIAEGQWAPGQAIPTESDLCTAYEVSIGTLRKAIDLLVAEGVLTRTQGKGTFVRRPRFDSSLFRFFRFKSADGDPVQPTGKILDRKVLKPSEAIRAALQMKASETSIRLSRVRLIDSEPVLREEIWLPRHRFGALVTLPLDEFGDLMYPLYERACRQIVASAKETLTVEEATSEDAAALRVNVGSPIIVVQRVALDFAGTPIEWRTTRGAATGFQYQVDIR</sequence>
<dbReference type="FunFam" id="1.10.10.10:FF:000079">
    <property type="entry name" value="GntR family transcriptional regulator"/>
    <property type="match status" value="1"/>
</dbReference>
<protein>
    <submittedName>
        <fullName evidence="5">GntR family transcriptional regulator</fullName>
    </submittedName>
</protein>
<dbReference type="Pfam" id="PF00392">
    <property type="entry name" value="GntR"/>
    <property type="match status" value="1"/>
</dbReference>
<evidence type="ECO:0000256" key="1">
    <source>
        <dbReference type="ARBA" id="ARBA00023015"/>
    </source>
</evidence>
<evidence type="ECO:0000313" key="5">
    <source>
        <dbReference type="EMBL" id="SAK93353.1"/>
    </source>
</evidence>
<dbReference type="Pfam" id="PF07702">
    <property type="entry name" value="UTRA"/>
    <property type="match status" value="1"/>
</dbReference>
<dbReference type="EMBL" id="FCOF02000064">
    <property type="protein sequence ID" value="SAK93353.1"/>
    <property type="molecule type" value="Genomic_DNA"/>
</dbReference>
<dbReference type="PROSITE" id="PS50949">
    <property type="entry name" value="HTH_GNTR"/>
    <property type="match status" value="1"/>
</dbReference>
<dbReference type="SMART" id="SM00345">
    <property type="entry name" value="HTH_GNTR"/>
    <property type="match status" value="1"/>
</dbReference>
<dbReference type="GO" id="GO:0045892">
    <property type="term" value="P:negative regulation of DNA-templated transcription"/>
    <property type="evidence" value="ECO:0007669"/>
    <property type="project" value="TreeGrafter"/>
</dbReference>
<dbReference type="SUPFAM" id="SSF46785">
    <property type="entry name" value="Winged helix' DNA-binding domain"/>
    <property type="match status" value="1"/>
</dbReference>
<evidence type="ECO:0000256" key="2">
    <source>
        <dbReference type="ARBA" id="ARBA00023125"/>
    </source>
</evidence>
<dbReference type="SUPFAM" id="SSF64288">
    <property type="entry name" value="Chorismate lyase-like"/>
    <property type="match status" value="1"/>
</dbReference>
<dbReference type="Gene3D" id="1.10.10.10">
    <property type="entry name" value="Winged helix-like DNA-binding domain superfamily/Winged helix DNA-binding domain"/>
    <property type="match status" value="1"/>
</dbReference>
<dbReference type="GO" id="GO:0003677">
    <property type="term" value="F:DNA binding"/>
    <property type="evidence" value="ECO:0007669"/>
    <property type="project" value="UniProtKB-KW"/>
</dbReference>
<dbReference type="PANTHER" id="PTHR44846:SF1">
    <property type="entry name" value="MANNOSYL-D-GLYCERATE TRANSPORT_METABOLISM SYSTEM REPRESSOR MNGR-RELATED"/>
    <property type="match status" value="1"/>
</dbReference>
<proteinExistence type="predicted"/>
<dbReference type="SMART" id="SM00866">
    <property type="entry name" value="UTRA"/>
    <property type="match status" value="1"/>
</dbReference>